<dbReference type="EMBL" id="BLLK01000038">
    <property type="protein sequence ID" value="GFH49633.1"/>
    <property type="molecule type" value="Genomic_DNA"/>
</dbReference>
<organism evidence="4 5">
    <name type="scientific">Chaetoceros tenuissimus</name>
    <dbReference type="NCBI Taxonomy" id="426638"/>
    <lineage>
        <taxon>Eukaryota</taxon>
        <taxon>Sar</taxon>
        <taxon>Stramenopiles</taxon>
        <taxon>Ochrophyta</taxon>
        <taxon>Bacillariophyta</taxon>
        <taxon>Coscinodiscophyceae</taxon>
        <taxon>Chaetocerotophycidae</taxon>
        <taxon>Chaetocerotales</taxon>
        <taxon>Chaetocerotaceae</taxon>
        <taxon>Chaetoceros</taxon>
    </lineage>
</organism>
<evidence type="ECO:0000256" key="2">
    <source>
        <dbReference type="SAM" id="Phobius"/>
    </source>
</evidence>
<evidence type="ECO:0000313" key="5">
    <source>
        <dbReference type="Proteomes" id="UP001054902"/>
    </source>
</evidence>
<keyword evidence="2" id="KW-1133">Transmembrane helix</keyword>
<keyword evidence="2" id="KW-0812">Transmembrane</keyword>
<feature type="signal peptide" evidence="3">
    <location>
        <begin position="1"/>
        <end position="23"/>
    </location>
</feature>
<dbReference type="Proteomes" id="UP001054902">
    <property type="component" value="Unassembled WGS sequence"/>
</dbReference>
<feature type="chain" id="PRO_5041942760" description="ShKT domain-containing protein" evidence="3">
    <location>
        <begin position="24"/>
        <end position="296"/>
    </location>
</feature>
<gene>
    <name evidence="4" type="ORF">CTEN210_06109</name>
</gene>
<feature type="region of interest" description="Disordered" evidence="1">
    <location>
        <begin position="142"/>
        <end position="162"/>
    </location>
</feature>
<comment type="caution">
    <text evidence="4">The sequence shown here is derived from an EMBL/GenBank/DDBJ whole genome shotgun (WGS) entry which is preliminary data.</text>
</comment>
<proteinExistence type="predicted"/>
<reference evidence="4 5" key="1">
    <citation type="journal article" date="2021" name="Sci. Rep.">
        <title>The genome of the diatom Chaetoceros tenuissimus carries an ancient integrated fragment of an extant virus.</title>
        <authorList>
            <person name="Hongo Y."/>
            <person name="Kimura K."/>
            <person name="Takaki Y."/>
            <person name="Yoshida Y."/>
            <person name="Baba S."/>
            <person name="Kobayashi G."/>
            <person name="Nagasaki K."/>
            <person name="Hano T."/>
            <person name="Tomaru Y."/>
        </authorList>
    </citation>
    <scope>NUCLEOTIDE SEQUENCE [LARGE SCALE GENOMIC DNA]</scope>
    <source>
        <strain evidence="4 5">NIES-3715</strain>
    </source>
</reference>
<evidence type="ECO:0000256" key="1">
    <source>
        <dbReference type="SAM" id="MobiDB-lite"/>
    </source>
</evidence>
<sequence>MHMALRSLSILLVAASSFQLAKASIFCENNPSYSFTFGNQSRDCDWLLSADQATRSNICSTDPAVRQACPFSCSVCCKDNPFYRLYVNNQNVYSCGDIGNNANLQELYCDLSRGPYAKKVKETCPEACGNCPAPIAVVSSNQTSSPTSLPTNAPTMQPSNKSPISTIVESPVAPPVEEESNNYEDDEKQNNDFIINKASTSENDITKKNKNSGKIIYIVVGSVCSFFVLLGLILLRKRGVFSKEDDNHDEENEVVDAENETDTNEASFFDMIINPFDWGSIFHHDSDRDDNSETER</sequence>
<name>A0AAD3CPR3_9STRA</name>
<accession>A0AAD3CPR3</accession>
<evidence type="ECO:0008006" key="6">
    <source>
        <dbReference type="Google" id="ProtNLM"/>
    </source>
</evidence>
<keyword evidence="2" id="KW-0472">Membrane</keyword>
<feature type="transmembrane region" description="Helical" evidence="2">
    <location>
        <begin position="215"/>
        <end position="235"/>
    </location>
</feature>
<protein>
    <recommendedName>
        <fullName evidence="6">ShKT domain-containing protein</fullName>
    </recommendedName>
</protein>
<evidence type="ECO:0000256" key="3">
    <source>
        <dbReference type="SAM" id="SignalP"/>
    </source>
</evidence>
<keyword evidence="3" id="KW-0732">Signal</keyword>
<keyword evidence="5" id="KW-1185">Reference proteome</keyword>
<evidence type="ECO:0000313" key="4">
    <source>
        <dbReference type="EMBL" id="GFH49633.1"/>
    </source>
</evidence>
<dbReference type="AlphaFoldDB" id="A0AAD3CPR3"/>